<reference evidence="6 7" key="1">
    <citation type="journal article" date="2010" name="Science">
        <title>Genomic analysis of organismal complexity in the multicellular green alga Volvox carteri.</title>
        <authorList>
            <person name="Prochnik S.E."/>
            <person name="Umen J."/>
            <person name="Nedelcu A.M."/>
            <person name="Hallmann A."/>
            <person name="Miller S.M."/>
            <person name="Nishii I."/>
            <person name="Ferris P."/>
            <person name="Kuo A."/>
            <person name="Mitros T."/>
            <person name="Fritz-Laylin L.K."/>
            <person name="Hellsten U."/>
            <person name="Chapman J."/>
            <person name="Simakov O."/>
            <person name="Rensing S.A."/>
            <person name="Terry A."/>
            <person name="Pangilinan J."/>
            <person name="Kapitonov V."/>
            <person name="Jurka J."/>
            <person name="Salamov A."/>
            <person name="Shapiro H."/>
            <person name="Schmutz J."/>
            <person name="Grimwood J."/>
            <person name="Lindquist E."/>
            <person name="Lucas S."/>
            <person name="Grigoriev I.V."/>
            <person name="Schmitt R."/>
            <person name="Kirk D."/>
            <person name="Rokhsar D.S."/>
        </authorList>
    </citation>
    <scope>NUCLEOTIDE SEQUENCE [LARGE SCALE GENOMIC DNA]</scope>
    <source>
        <strain evidence="7">f. Nagariensis / Eve</strain>
    </source>
</reference>
<keyword evidence="3 4" id="KW-0949">S-adenosyl-L-methionine</keyword>
<dbReference type="SUPFAM" id="SSF53335">
    <property type="entry name" value="S-adenosyl-L-methionine-dependent methyltransferases"/>
    <property type="match status" value="1"/>
</dbReference>
<dbReference type="AlphaFoldDB" id="D8U463"/>
<dbReference type="STRING" id="3068.D8U463"/>
<dbReference type="Gene3D" id="3.40.50.150">
    <property type="entry name" value="Vaccinia Virus protein VP39"/>
    <property type="match status" value="1"/>
</dbReference>
<dbReference type="InterPro" id="IPR050750">
    <property type="entry name" value="C5-MTase"/>
</dbReference>
<proteinExistence type="inferred from homology"/>
<dbReference type="PANTHER" id="PTHR46098:SF1">
    <property type="entry name" value="TRNA (CYTOSINE(38)-C(5))-METHYLTRANSFERASE"/>
    <property type="match status" value="1"/>
</dbReference>
<organism evidence="7">
    <name type="scientific">Volvox carteri f. nagariensis</name>
    <dbReference type="NCBI Taxonomy" id="3068"/>
    <lineage>
        <taxon>Eukaryota</taxon>
        <taxon>Viridiplantae</taxon>
        <taxon>Chlorophyta</taxon>
        <taxon>core chlorophytes</taxon>
        <taxon>Chlorophyceae</taxon>
        <taxon>CS clade</taxon>
        <taxon>Chlamydomonadales</taxon>
        <taxon>Volvocaceae</taxon>
        <taxon>Volvox</taxon>
    </lineage>
</organism>
<evidence type="ECO:0000313" key="7">
    <source>
        <dbReference type="Proteomes" id="UP000001058"/>
    </source>
</evidence>
<dbReference type="GO" id="GO:0008168">
    <property type="term" value="F:methyltransferase activity"/>
    <property type="evidence" value="ECO:0007669"/>
    <property type="project" value="UniProtKB-KW"/>
</dbReference>
<evidence type="ECO:0000256" key="2">
    <source>
        <dbReference type="ARBA" id="ARBA00022679"/>
    </source>
</evidence>
<dbReference type="InParanoid" id="D8U463"/>
<evidence type="ECO:0008006" key="8">
    <source>
        <dbReference type="Google" id="ProtNLM"/>
    </source>
</evidence>
<feature type="non-terminal residue" evidence="6">
    <location>
        <position position="1"/>
    </location>
</feature>
<dbReference type="GO" id="GO:0005634">
    <property type="term" value="C:nucleus"/>
    <property type="evidence" value="ECO:0007669"/>
    <property type="project" value="TreeGrafter"/>
</dbReference>
<keyword evidence="7" id="KW-1185">Reference proteome</keyword>
<dbReference type="eggNOG" id="KOG0919">
    <property type="taxonomic scope" value="Eukaryota"/>
</dbReference>
<comment type="similarity">
    <text evidence="4">Belongs to the class I-like SAM-binding methyltransferase superfamily. C5-methyltransferase family.</text>
</comment>
<dbReference type="FunCoup" id="D8U463">
    <property type="interactions" value="1193"/>
</dbReference>
<evidence type="ECO:0000256" key="5">
    <source>
        <dbReference type="SAM" id="MobiDB-lite"/>
    </source>
</evidence>
<evidence type="ECO:0000256" key="1">
    <source>
        <dbReference type="ARBA" id="ARBA00022603"/>
    </source>
</evidence>
<keyword evidence="1 4" id="KW-0489">Methyltransferase</keyword>
<sequence>VTASQLDEQLAADLWLLTPPCQPYTTTSNARRRDTADPRAASLLHLMSPAVLPAMQRPPTRLMMENVPGFVGSDSHKMMVAALGTAGYELQEFIVSPHQLGVPYSRPRYFALAVRRPLSFPRQYDCSRGPLGQGMECRTRPGRSPATSEEVGAGPAADAEAAIATAAAGATKDGVSSSDPWVAYAVSAAQLARFWRVLDVVTPSSTYCNCFTKHYTDNLLAAGSVLASEDFAEPGEAHAEAVVLGLRFFSPDEVAAIHGVRADWAARARAAGLQPRQQYALLGNGLSVDVASYLLTYLLQAQ</sequence>
<evidence type="ECO:0000313" key="6">
    <source>
        <dbReference type="EMBL" id="EFJ45444.1"/>
    </source>
</evidence>
<dbReference type="GO" id="GO:0032259">
    <property type="term" value="P:methylation"/>
    <property type="evidence" value="ECO:0007669"/>
    <property type="project" value="UniProtKB-KW"/>
</dbReference>
<dbReference type="Proteomes" id="UP000001058">
    <property type="component" value="Unassembled WGS sequence"/>
</dbReference>
<dbReference type="EMBL" id="GL378357">
    <property type="protein sequence ID" value="EFJ45444.1"/>
    <property type="molecule type" value="Genomic_DNA"/>
</dbReference>
<dbReference type="KEGG" id="vcn:VOLCADRAFT_63767"/>
<feature type="region of interest" description="Disordered" evidence="5">
    <location>
        <begin position="131"/>
        <end position="155"/>
    </location>
</feature>
<name>D8U463_VOLCA</name>
<dbReference type="InterPro" id="IPR001525">
    <property type="entry name" value="C5_MeTfrase"/>
</dbReference>
<protein>
    <recommendedName>
        <fullName evidence="8">DNA methyltransferase</fullName>
    </recommendedName>
</protein>
<keyword evidence="2 4" id="KW-0808">Transferase</keyword>
<dbReference type="PANTHER" id="PTHR46098">
    <property type="entry name" value="TRNA (CYTOSINE(38)-C(5))-METHYLTRANSFERASE"/>
    <property type="match status" value="1"/>
</dbReference>
<evidence type="ECO:0000256" key="4">
    <source>
        <dbReference type="PROSITE-ProRule" id="PRU01016"/>
    </source>
</evidence>
<dbReference type="InterPro" id="IPR029063">
    <property type="entry name" value="SAM-dependent_MTases_sf"/>
</dbReference>
<dbReference type="PROSITE" id="PS51679">
    <property type="entry name" value="SAM_MT_C5"/>
    <property type="match status" value="1"/>
</dbReference>
<accession>D8U463</accession>
<gene>
    <name evidence="6" type="ORF">VOLCADRAFT_63767</name>
</gene>
<feature type="active site" evidence="4">
    <location>
        <position position="21"/>
    </location>
</feature>
<dbReference type="OrthoDB" id="414133at2759"/>
<evidence type="ECO:0000256" key="3">
    <source>
        <dbReference type="ARBA" id="ARBA00022691"/>
    </source>
</evidence>
<dbReference type="GeneID" id="9625884"/>
<dbReference type="Gene3D" id="3.90.120.10">
    <property type="entry name" value="DNA Methylase, subunit A, domain 2"/>
    <property type="match status" value="1"/>
</dbReference>
<dbReference type="Pfam" id="PF00145">
    <property type="entry name" value="DNA_methylase"/>
    <property type="match status" value="1"/>
</dbReference>
<dbReference type="RefSeq" id="XP_002953471.1">
    <property type="nucleotide sequence ID" value="XM_002953425.1"/>
</dbReference>